<dbReference type="InterPro" id="IPR036291">
    <property type="entry name" value="NAD(P)-bd_dom_sf"/>
</dbReference>
<evidence type="ECO:0000313" key="5">
    <source>
        <dbReference type="EMBL" id="GAH61949.1"/>
    </source>
</evidence>
<evidence type="ECO:0000256" key="3">
    <source>
        <dbReference type="ARBA" id="ARBA00023027"/>
    </source>
</evidence>
<feature type="non-terminal residue" evidence="5">
    <location>
        <position position="260"/>
    </location>
</feature>
<dbReference type="InterPro" id="IPR029753">
    <property type="entry name" value="D-isomer_DH_CS"/>
</dbReference>
<sequence length="260" mass="28977">NINKEIKILNELENVEIIDCNDFISVEIGNEEKILTYLKKTKALDADALIVNHAIIGKNIISQLKNCKIIARYGVGIDNIDSKAASEAGIILSNVPDYCVEEVSDNAIAFILGCQRKIVQLNHIVKNNIPWSYEKIKPIRRLSKLTIGLLSFGNIAKKVAEKLRGFNLNIITHDPYFSNKEKYNWVKFVTLDELLNNSDVISIHTPLNKETHHLINKDSIKKMKDGVFIVNTSRGGLIDEIGLFNGIKSGKIAGAGLDVL</sequence>
<organism evidence="5">
    <name type="scientific">marine sediment metagenome</name>
    <dbReference type="NCBI Taxonomy" id="412755"/>
    <lineage>
        <taxon>unclassified sequences</taxon>
        <taxon>metagenomes</taxon>
        <taxon>ecological metagenomes</taxon>
    </lineage>
</organism>
<comment type="caution">
    <text evidence="5">The sequence shown here is derived from an EMBL/GenBank/DDBJ whole genome shotgun (WGS) entry which is preliminary data.</text>
</comment>
<dbReference type="SUPFAM" id="SSF52283">
    <property type="entry name" value="Formate/glycerate dehydrogenase catalytic domain-like"/>
    <property type="match status" value="1"/>
</dbReference>
<dbReference type="EMBL" id="BARU01032792">
    <property type="protein sequence ID" value="GAH61949.1"/>
    <property type="molecule type" value="Genomic_DNA"/>
</dbReference>
<dbReference type="GO" id="GO:0003714">
    <property type="term" value="F:transcription corepressor activity"/>
    <property type="evidence" value="ECO:0007669"/>
    <property type="project" value="InterPro"/>
</dbReference>
<dbReference type="Pfam" id="PF02826">
    <property type="entry name" value="2-Hacid_dh_C"/>
    <property type="match status" value="1"/>
</dbReference>
<evidence type="ECO:0000256" key="1">
    <source>
        <dbReference type="ARBA" id="ARBA00005854"/>
    </source>
</evidence>
<dbReference type="GO" id="GO:0016616">
    <property type="term" value="F:oxidoreductase activity, acting on the CH-OH group of donors, NAD or NADP as acceptor"/>
    <property type="evidence" value="ECO:0007669"/>
    <property type="project" value="InterPro"/>
</dbReference>
<evidence type="ECO:0000259" key="4">
    <source>
        <dbReference type="Pfam" id="PF02826"/>
    </source>
</evidence>
<gene>
    <name evidence="5" type="ORF">S03H2_51667</name>
</gene>
<feature type="non-terminal residue" evidence="5">
    <location>
        <position position="1"/>
    </location>
</feature>
<name>X1I788_9ZZZZ</name>
<protein>
    <recommendedName>
        <fullName evidence="4">D-isomer specific 2-hydroxyacid dehydrogenase NAD-binding domain-containing protein</fullName>
    </recommendedName>
</protein>
<dbReference type="SUPFAM" id="SSF51735">
    <property type="entry name" value="NAD(P)-binding Rossmann-fold domains"/>
    <property type="match status" value="1"/>
</dbReference>
<proteinExistence type="inferred from homology"/>
<dbReference type="CDD" id="cd05299">
    <property type="entry name" value="CtBP_dh"/>
    <property type="match status" value="1"/>
</dbReference>
<dbReference type="PANTHER" id="PTHR43761:SF1">
    <property type="entry name" value="D-ISOMER SPECIFIC 2-HYDROXYACID DEHYDROGENASE CATALYTIC DOMAIN-CONTAINING PROTEIN-RELATED"/>
    <property type="match status" value="1"/>
</dbReference>
<dbReference type="AlphaFoldDB" id="X1I788"/>
<accession>X1I788</accession>
<dbReference type="InterPro" id="IPR043322">
    <property type="entry name" value="CtBP"/>
</dbReference>
<keyword evidence="2" id="KW-0560">Oxidoreductase</keyword>
<dbReference type="InterPro" id="IPR006140">
    <property type="entry name" value="D-isomer_DH_NAD-bd"/>
</dbReference>
<dbReference type="GO" id="GO:0051287">
    <property type="term" value="F:NAD binding"/>
    <property type="evidence" value="ECO:0007669"/>
    <property type="project" value="InterPro"/>
</dbReference>
<feature type="domain" description="D-isomer specific 2-hydroxyacid dehydrogenase NAD-binding" evidence="4">
    <location>
        <begin position="108"/>
        <end position="260"/>
    </location>
</feature>
<dbReference type="PROSITE" id="PS00671">
    <property type="entry name" value="D_2_HYDROXYACID_DH_3"/>
    <property type="match status" value="1"/>
</dbReference>
<reference evidence="5" key="1">
    <citation type="journal article" date="2014" name="Front. Microbiol.">
        <title>High frequency of phylogenetically diverse reductive dehalogenase-homologous genes in deep subseafloor sedimentary metagenomes.</title>
        <authorList>
            <person name="Kawai M."/>
            <person name="Futagami T."/>
            <person name="Toyoda A."/>
            <person name="Takaki Y."/>
            <person name="Nishi S."/>
            <person name="Hori S."/>
            <person name="Arai W."/>
            <person name="Tsubouchi T."/>
            <person name="Morono Y."/>
            <person name="Uchiyama I."/>
            <person name="Ito T."/>
            <person name="Fujiyama A."/>
            <person name="Inagaki F."/>
            <person name="Takami H."/>
        </authorList>
    </citation>
    <scope>NUCLEOTIDE SEQUENCE</scope>
    <source>
        <strain evidence="5">Expedition CK06-06</strain>
    </source>
</reference>
<dbReference type="Gene3D" id="3.40.50.720">
    <property type="entry name" value="NAD(P)-binding Rossmann-like Domain"/>
    <property type="match status" value="2"/>
</dbReference>
<keyword evidence="3" id="KW-0520">NAD</keyword>
<dbReference type="PANTHER" id="PTHR43761">
    <property type="entry name" value="D-ISOMER SPECIFIC 2-HYDROXYACID DEHYDROGENASE FAMILY PROTEIN (AFU_ORTHOLOGUE AFUA_1G13630)"/>
    <property type="match status" value="1"/>
</dbReference>
<dbReference type="InterPro" id="IPR050418">
    <property type="entry name" value="D-iso_2-hydroxyacid_DH_PdxB"/>
</dbReference>
<comment type="similarity">
    <text evidence="1">Belongs to the D-isomer specific 2-hydroxyacid dehydrogenase family.</text>
</comment>
<evidence type="ECO:0000256" key="2">
    <source>
        <dbReference type="ARBA" id="ARBA00023002"/>
    </source>
</evidence>
<dbReference type="PROSITE" id="PS00670">
    <property type="entry name" value="D_2_HYDROXYACID_DH_2"/>
    <property type="match status" value="1"/>
</dbReference>